<evidence type="ECO:0000256" key="21">
    <source>
        <dbReference type="PIRSR" id="PIRSR000628-2"/>
    </source>
</evidence>
<dbReference type="InterPro" id="IPR017441">
    <property type="entry name" value="Protein_kinase_ATP_BS"/>
</dbReference>
<evidence type="ECO:0000256" key="12">
    <source>
        <dbReference type="ARBA" id="ARBA00023137"/>
    </source>
</evidence>
<feature type="disulfide bond" evidence="22">
    <location>
        <begin position="306"/>
        <end position="373"/>
    </location>
</feature>
<evidence type="ECO:0000256" key="14">
    <source>
        <dbReference type="ARBA" id="ARBA00023170"/>
    </source>
</evidence>
<dbReference type="PROSITE" id="PS50835">
    <property type="entry name" value="IG_LIKE"/>
    <property type="match status" value="2"/>
</dbReference>
<keyword evidence="6" id="KW-0677">Repeat</keyword>
<dbReference type="GO" id="GO:0005886">
    <property type="term" value="C:plasma membrane"/>
    <property type="evidence" value="ECO:0007669"/>
    <property type="project" value="TreeGrafter"/>
</dbReference>
<organism evidence="29 30">
    <name type="scientific">Daphnia sinensis</name>
    <dbReference type="NCBI Taxonomy" id="1820382"/>
    <lineage>
        <taxon>Eukaryota</taxon>
        <taxon>Metazoa</taxon>
        <taxon>Ecdysozoa</taxon>
        <taxon>Arthropoda</taxon>
        <taxon>Crustacea</taxon>
        <taxon>Branchiopoda</taxon>
        <taxon>Diplostraca</taxon>
        <taxon>Cladocera</taxon>
        <taxon>Anomopoda</taxon>
        <taxon>Daphniidae</taxon>
        <taxon>Daphnia</taxon>
        <taxon>Daphnia similis group</taxon>
    </lineage>
</organism>
<dbReference type="Gene3D" id="3.30.200.20">
    <property type="entry name" value="Phosphorylase Kinase, domain 1"/>
    <property type="match status" value="1"/>
</dbReference>
<dbReference type="Pfam" id="PF13927">
    <property type="entry name" value="Ig_3"/>
    <property type="match status" value="1"/>
</dbReference>
<feature type="domain" description="Protein kinase" evidence="27">
    <location>
        <begin position="524"/>
        <end position="832"/>
    </location>
</feature>
<dbReference type="FunFam" id="3.30.200.20:FF:000593">
    <property type="entry name" value="Predicted protein"/>
    <property type="match status" value="1"/>
</dbReference>
<evidence type="ECO:0000313" key="30">
    <source>
        <dbReference type="Proteomes" id="UP000820818"/>
    </source>
</evidence>
<keyword evidence="4 25" id="KW-0812">Transmembrane</keyword>
<dbReference type="PIRSF" id="PIRSF000628">
    <property type="entry name" value="FGFR"/>
    <property type="match status" value="1"/>
</dbReference>
<keyword evidence="14 19" id="KW-0675">Receptor</keyword>
<evidence type="ECO:0000256" key="17">
    <source>
        <dbReference type="ARBA" id="ARBA00051243"/>
    </source>
</evidence>
<comment type="subcellular location">
    <subcellularLocation>
        <location evidence="1">Membrane</location>
        <topology evidence="1">Single-pass membrane protein</topology>
    </subcellularLocation>
</comment>
<evidence type="ECO:0000256" key="25">
    <source>
        <dbReference type="SAM" id="Phobius"/>
    </source>
</evidence>
<evidence type="ECO:0000256" key="10">
    <source>
        <dbReference type="ARBA" id="ARBA00022989"/>
    </source>
</evidence>
<dbReference type="InterPro" id="IPR008266">
    <property type="entry name" value="Tyr_kinase_AS"/>
</dbReference>
<reference evidence="29 30" key="1">
    <citation type="submission" date="2022-05" db="EMBL/GenBank/DDBJ databases">
        <title>A multi-omics perspective on studying reproductive biology in Daphnia sinensis.</title>
        <authorList>
            <person name="Jia J."/>
        </authorList>
    </citation>
    <scope>NUCLEOTIDE SEQUENCE [LARGE SCALE GENOMIC DNA]</scope>
    <source>
        <strain evidence="29 30">WSL</strain>
    </source>
</reference>
<evidence type="ECO:0000313" key="29">
    <source>
        <dbReference type="EMBL" id="KAI9555685.1"/>
    </source>
</evidence>
<evidence type="ECO:0000256" key="11">
    <source>
        <dbReference type="ARBA" id="ARBA00023136"/>
    </source>
</evidence>
<feature type="chain" id="PRO_5042152306" description="Fibroblast growth factor receptor" evidence="26">
    <location>
        <begin position="18"/>
        <end position="860"/>
    </location>
</feature>
<dbReference type="AlphaFoldDB" id="A0AAD5L3U5"/>
<dbReference type="InterPro" id="IPR000719">
    <property type="entry name" value="Prot_kinase_dom"/>
</dbReference>
<keyword evidence="11 19" id="KW-0472">Membrane</keyword>
<keyword evidence="5 26" id="KW-0732">Signal</keyword>
<keyword evidence="13 22" id="KW-1015">Disulfide bond</keyword>
<evidence type="ECO:0000256" key="5">
    <source>
        <dbReference type="ARBA" id="ARBA00022729"/>
    </source>
</evidence>
<feature type="domain" description="Ig-like" evidence="28">
    <location>
        <begin position="285"/>
        <end position="389"/>
    </location>
</feature>
<dbReference type="Gene3D" id="1.10.510.10">
    <property type="entry name" value="Transferase(Phosphotransferase) domain 1"/>
    <property type="match status" value="1"/>
</dbReference>
<dbReference type="InterPro" id="IPR016248">
    <property type="entry name" value="FGF_rcpt_fam"/>
</dbReference>
<dbReference type="InterPro" id="IPR003598">
    <property type="entry name" value="Ig_sub2"/>
</dbReference>
<evidence type="ECO:0000256" key="19">
    <source>
        <dbReference type="PIRNR" id="PIRNR000628"/>
    </source>
</evidence>
<dbReference type="PANTHER" id="PTHR24416:SF550">
    <property type="entry name" value="FIBROBLAST GROWTH FACTOR RECEPTOR HOMOLOG 1-RELATED"/>
    <property type="match status" value="1"/>
</dbReference>
<dbReference type="InterPro" id="IPR036179">
    <property type="entry name" value="Ig-like_dom_sf"/>
</dbReference>
<feature type="signal peptide" evidence="26">
    <location>
        <begin position="1"/>
        <end position="17"/>
    </location>
</feature>
<dbReference type="FunFam" id="2.60.40.10:FF:000020">
    <property type="entry name" value="Fibroblast growth factor receptor"/>
    <property type="match status" value="1"/>
</dbReference>
<dbReference type="SMART" id="SM00408">
    <property type="entry name" value="IGc2"/>
    <property type="match status" value="2"/>
</dbReference>
<dbReference type="PRINTS" id="PR00109">
    <property type="entry name" value="TYRKINASE"/>
</dbReference>
<dbReference type="PANTHER" id="PTHR24416">
    <property type="entry name" value="TYROSINE-PROTEIN KINASE RECEPTOR"/>
    <property type="match status" value="1"/>
</dbReference>
<keyword evidence="2" id="KW-0597">Phosphoprotein</keyword>
<dbReference type="FunFam" id="1.10.510.10:FF:000007">
    <property type="entry name" value="Fibroblast growth factor receptor"/>
    <property type="match status" value="1"/>
</dbReference>
<sequence length="860" mass="97032">MDRIFFLSALIVITVAAVVIRAAPTQRYEEVEVYEGDTVKYDCPSGLTQLAGNGVEWYHNDVRVDPRQHSRVRYARKKNSIAISYVESKDGGAWSVRPKSIRTMDPAPKMTPWCNFTVIVKMDDDDVDSTAAEELQSDQADEDYRSHSLFSTPSLHPEEEESDFPMADDDVSGSTSSATDGEPLSPSFIRIKKMEAIMSQVKPAGSTVTYKCPADGYPKPVIVWTKDGGPIKRHLGSAKVQKWSLELEDATTYDSGNYTCTVSNAHGSISFTFKLLIQERFLHKPVISDELKNTTVAVGDQATLVCRVTSELHPHFFWVKHYQVNGSYEDENGTAYYRRINPIQLDEDGEVNNDHQVLRLENVTKEDAGWYTCMAGNSLGMSYRSAWLTVVDPEEESPTVDYVSEGGIHLQDQKVVIILASVLGSIVLAFVVLFATAFRKKYSRQKRNKFMALETAHCIAPCTKKVIIEQRSALNGVGGGLHEPLLFPVIKIEKHRSRLDTNIGSVSEYELPMDEKWEFPRQSLKLGKSLGEGAFGHVVQAQADGILNDNIVRTVAVKMLKEGHTDTELMDLVSEMEMMKMIGKHNNILNLLGCCTQGGPLYVIVEFAPYGNLRDFLRQHRPSSGYERAIGQLGWKLGNTSYEHPIEFNNGCRMSQDTLTHKDLISFAYQVARGMDYLESKKCIHRDLAARNVLVSEDYVLKIADFGLARDVHMHEYYRKTTDGRLPVKWMAPEALFQRVYTSQSDVWSFGILLWEIMTLGGTPYPSVPNIERLFQLLRDGHRMEKPVSCSLEVYLLMRECWQYNPMERPTFGELVDDLDRILTLTSNEEYLELGFESAETPPSSPENSDCRTHFTVSTV</sequence>
<evidence type="ECO:0000256" key="9">
    <source>
        <dbReference type="ARBA" id="ARBA00022840"/>
    </source>
</evidence>
<dbReference type="InterPro" id="IPR007110">
    <property type="entry name" value="Ig-like_dom"/>
</dbReference>
<evidence type="ECO:0000259" key="27">
    <source>
        <dbReference type="PROSITE" id="PS50011"/>
    </source>
</evidence>
<feature type="binding site" evidence="21">
    <location>
        <begin position="530"/>
        <end position="536"/>
    </location>
    <ligand>
        <name>ATP</name>
        <dbReference type="ChEBI" id="CHEBI:30616"/>
    </ligand>
</feature>
<feature type="binding site" evidence="21">
    <location>
        <position position="705"/>
    </location>
    <ligand>
        <name>ATP</name>
        <dbReference type="ChEBI" id="CHEBI:30616"/>
    </ligand>
</feature>
<evidence type="ECO:0000256" key="13">
    <source>
        <dbReference type="ARBA" id="ARBA00023157"/>
    </source>
</evidence>
<evidence type="ECO:0000256" key="8">
    <source>
        <dbReference type="ARBA" id="ARBA00022777"/>
    </source>
</evidence>
<keyword evidence="15" id="KW-0325">Glycoprotein</keyword>
<evidence type="ECO:0000256" key="22">
    <source>
        <dbReference type="PIRSR" id="PIRSR000628-3"/>
    </source>
</evidence>
<evidence type="ECO:0000256" key="23">
    <source>
        <dbReference type="PROSITE-ProRule" id="PRU10141"/>
    </source>
</evidence>
<evidence type="ECO:0000256" key="20">
    <source>
        <dbReference type="PIRSR" id="PIRSR000628-1"/>
    </source>
</evidence>
<dbReference type="InterPro" id="IPR001245">
    <property type="entry name" value="Ser-Thr/Tyr_kinase_cat_dom"/>
</dbReference>
<dbReference type="InterPro" id="IPR020635">
    <property type="entry name" value="Tyr_kinase_cat_dom"/>
</dbReference>
<evidence type="ECO:0000256" key="15">
    <source>
        <dbReference type="ARBA" id="ARBA00023180"/>
    </source>
</evidence>
<evidence type="ECO:0000259" key="28">
    <source>
        <dbReference type="PROSITE" id="PS50835"/>
    </source>
</evidence>
<gene>
    <name evidence="29" type="ORF">GHT06_018200</name>
</gene>
<evidence type="ECO:0000256" key="7">
    <source>
        <dbReference type="ARBA" id="ARBA00022741"/>
    </source>
</evidence>
<dbReference type="SMART" id="SM00409">
    <property type="entry name" value="IG"/>
    <property type="match status" value="3"/>
</dbReference>
<feature type="disulfide bond" evidence="22">
    <location>
        <begin position="212"/>
        <end position="260"/>
    </location>
</feature>
<feature type="domain" description="Ig-like" evidence="28">
    <location>
        <begin position="186"/>
        <end position="270"/>
    </location>
</feature>
<dbReference type="GO" id="GO:0043235">
    <property type="term" value="C:receptor complex"/>
    <property type="evidence" value="ECO:0007669"/>
    <property type="project" value="TreeGrafter"/>
</dbReference>
<keyword evidence="30" id="KW-1185">Reference proteome</keyword>
<evidence type="ECO:0000256" key="4">
    <source>
        <dbReference type="ARBA" id="ARBA00022692"/>
    </source>
</evidence>
<keyword evidence="3 19" id="KW-0808">Transferase</keyword>
<proteinExistence type="inferred from homology"/>
<keyword evidence="16" id="KW-0393">Immunoglobulin domain</keyword>
<dbReference type="PROSITE" id="PS50011">
    <property type="entry name" value="PROTEIN_KINASE_DOM"/>
    <property type="match status" value="1"/>
</dbReference>
<dbReference type="Gene3D" id="2.60.40.10">
    <property type="entry name" value="Immunoglobulins"/>
    <property type="match status" value="3"/>
</dbReference>
<keyword evidence="8 19" id="KW-0418">Kinase</keyword>
<evidence type="ECO:0000256" key="1">
    <source>
        <dbReference type="ARBA" id="ARBA00004167"/>
    </source>
</evidence>
<dbReference type="GO" id="GO:0008284">
    <property type="term" value="P:positive regulation of cell population proliferation"/>
    <property type="evidence" value="ECO:0007669"/>
    <property type="project" value="InterPro"/>
</dbReference>
<dbReference type="Pfam" id="PF07679">
    <property type="entry name" value="I-set"/>
    <property type="match status" value="1"/>
</dbReference>
<evidence type="ECO:0000256" key="26">
    <source>
        <dbReference type="SAM" id="SignalP"/>
    </source>
</evidence>
<protein>
    <recommendedName>
        <fullName evidence="19">Fibroblast growth factor receptor</fullName>
        <ecNumber evidence="19">2.7.10.1</ecNumber>
    </recommendedName>
</protein>
<dbReference type="SUPFAM" id="SSF48726">
    <property type="entry name" value="Immunoglobulin"/>
    <property type="match status" value="2"/>
</dbReference>
<feature type="binding site" evidence="21">
    <location>
        <position position="612"/>
    </location>
    <ligand>
        <name>ATP</name>
        <dbReference type="ChEBI" id="CHEBI:30616"/>
    </ligand>
</feature>
<feature type="region of interest" description="Disordered" evidence="24">
    <location>
        <begin position="129"/>
        <end position="185"/>
    </location>
</feature>
<dbReference type="InterPro" id="IPR013098">
    <property type="entry name" value="Ig_I-set"/>
</dbReference>
<dbReference type="Pfam" id="PF07714">
    <property type="entry name" value="PK_Tyr_Ser-Thr"/>
    <property type="match status" value="1"/>
</dbReference>
<feature type="transmembrane region" description="Helical" evidence="25">
    <location>
        <begin position="415"/>
        <end position="438"/>
    </location>
</feature>
<keyword evidence="10 25" id="KW-1133">Transmembrane helix</keyword>
<dbReference type="GO" id="GO:0005524">
    <property type="term" value="F:ATP binding"/>
    <property type="evidence" value="ECO:0007669"/>
    <property type="project" value="UniProtKB-UniRule"/>
</dbReference>
<comment type="catalytic activity">
    <reaction evidence="17 19">
        <text>L-tyrosyl-[protein] + ATP = O-phospho-L-tyrosyl-[protein] + ADP + H(+)</text>
        <dbReference type="Rhea" id="RHEA:10596"/>
        <dbReference type="Rhea" id="RHEA-COMP:10136"/>
        <dbReference type="Rhea" id="RHEA-COMP:20101"/>
        <dbReference type="ChEBI" id="CHEBI:15378"/>
        <dbReference type="ChEBI" id="CHEBI:30616"/>
        <dbReference type="ChEBI" id="CHEBI:46858"/>
        <dbReference type="ChEBI" id="CHEBI:61978"/>
        <dbReference type="ChEBI" id="CHEBI:456216"/>
        <dbReference type="EC" id="2.7.10.1"/>
    </reaction>
</comment>
<evidence type="ECO:0000256" key="2">
    <source>
        <dbReference type="ARBA" id="ARBA00022553"/>
    </source>
</evidence>
<feature type="compositionally biased region" description="Acidic residues" evidence="24">
    <location>
        <begin position="158"/>
        <end position="171"/>
    </location>
</feature>
<dbReference type="PROSITE" id="PS00109">
    <property type="entry name" value="PROTEIN_KINASE_TYR"/>
    <property type="match status" value="1"/>
</dbReference>
<accession>A0AAD5L3U5</accession>
<feature type="binding site" evidence="21">
    <location>
        <position position="691"/>
    </location>
    <ligand>
        <name>ATP</name>
        <dbReference type="ChEBI" id="CHEBI:30616"/>
    </ligand>
</feature>
<dbReference type="Proteomes" id="UP000820818">
    <property type="component" value="Linkage Group LG7"/>
</dbReference>
<evidence type="ECO:0000256" key="18">
    <source>
        <dbReference type="ARBA" id="ARBA00056965"/>
    </source>
</evidence>
<dbReference type="SMART" id="SM00219">
    <property type="entry name" value="TyrKc"/>
    <property type="match status" value="1"/>
</dbReference>
<comment type="similarity">
    <text evidence="19">Belongs to the protein kinase superfamily. Tyr protein kinase family. Fibroblast growth factor receptor subfamily.</text>
</comment>
<dbReference type="InterPro" id="IPR011009">
    <property type="entry name" value="Kinase-like_dom_sf"/>
</dbReference>
<comment type="function">
    <text evidence="18">Receptor for basic fibroblast growth factor.</text>
</comment>
<keyword evidence="7 19" id="KW-0547">Nucleotide-binding</keyword>
<keyword evidence="12 19" id="KW-0829">Tyrosine-protein kinase</keyword>
<feature type="binding site" evidence="21">
    <location>
        <begin position="606"/>
        <end position="608"/>
    </location>
    <ligand>
        <name>ATP</name>
        <dbReference type="ChEBI" id="CHEBI:30616"/>
    </ligand>
</feature>
<feature type="active site" description="Proton acceptor" evidence="20">
    <location>
        <position position="687"/>
    </location>
</feature>
<dbReference type="InterPro" id="IPR003599">
    <property type="entry name" value="Ig_sub"/>
</dbReference>
<dbReference type="InterPro" id="IPR013783">
    <property type="entry name" value="Ig-like_fold"/>
</dbReference>
<evidence type="ECO:0000256" key="16">
    <source>
        <dbReference type="ARBA" id="ARBA00023319"/>
    </source>
</evidence>
<feature type="binding site" evidence="21 23">
    <location>
        <position position="558"/>
    </location>
    <ligand>
        <name>ATP</name>
        <dbReference type="ChEBI" id="CHEBI:30616"/>
    </ligand>
</feature>
<comment type="caution">
    <text evidence="29">The sequence shown here is derived from an EMBL/GenBank/DDBJ whole genome shotgun (WGS) entry which is preliminary data.</text>
</comment>
<evidence type="ECO:0000256" key="6">
    <source>
        <dbReference type="ARBA" id="ARBA00022737"/>
    </source>
</evidence>
<dbReference type="EMBL" id="WJBH02000007">
    <property type="protein sequence ID" value="KAI9555685.1"/>
    <property type="molecule type" value="Genomic_DNA"/>
</dbReference>
<dbReference type="InterPro" id="IPR050122">
    <property type="entry name" value="RTK"/>
</dbReference>
<dbReference type="EC" id="2.7.10.1" evidence="19"/>
<dbReference type="PROSITE" id="PS00107">
    <property type="entry name" value="PROTEIN_KINASE_ATP"/>
    <property type="match status" value="1"/>
</dbReference>
<evidence type="ECO:0000256" key="3">
    <source>
        <dbReference type="ARBA" id="ARBA00022679"/>
    </source>
</evidence>
<dbReference type="GO" id="GO:0005007">
    <property type="term" value="F:fibroblast growth factor receptor activity"/>
    <property type="evidence" value="ECO:0007669"/>
    <property type="project" value="InterPro"/>
</dbReference>
<evidence type="ECO:0000256" key="24">
    <source>
        <dbReference type="SAM" id="MobiDB-lite"/>
    </source>
</evidence>
<dbReference type="SUPFAM" id="SSF56112">
    <property type="entry name" value="Protein kinase-like (PK-like)"/>
    <property type="match status" value="1"/>
</dbReference>
<keyword evidence="9 19" id="KW-0067">ATP-binding</keyword>
<name>A0AAD5L3U5_9CRUS</name>
<dbReference type="FunFam" id="2.60.40.10:FF:000016">
    <property type="entry name" value="Fibroblast growth factor receptor"/>
    <property type="match status" value="1"/>
</dbReference>